<evidence type="ECO:0000256" key="1">
    <source>
        <dbReference type="ARBA" id="ARBA00004651"/>
    </source>
</evidence>
<evidence type="ECO:0000256" key="3">
    <source>
        <dbReference type="ARBA" id="ARBA00022614"/>
    </source>
</evidence>
<feature type="transmembrane region" description="Helical" evidence="14">
    <location>
        <begin position="636"/>
        <end position="658"/>
    </location>
</feature>
<feature type="transmembrane region" description="Helical" evidence="14">
    <location>
        <begin position="463"/>
        <end position="483"/>
    </location>
</feature>
<evidence type="ECO:0000256" key="13">
    <source>
        <dbReference type="PROSITE-ProRule" id="PRU00124"/>
    </source>
</evidence>
<keyword evidence="6 14" id="KW-1133">Transmembrane helix</keyword>
<accession>A0A452DUV5</accession>
<dbReference type="SUPFAM" id="SSF81321">
    <property type="entry name" value="Family A G protein-coupled receptor-like"/>
    <property type="match status" value="1"/>
</dbReference>
<feature type="disulfide bond" evidence="13">
    <location>
        <begin position="54"/>
        <end position="69"/>
    </location>
</feature>
<dbReference type="GeneTree" id="ENSGT00940000158948"/>
<evidence type="ECO:0000313" key="16">
    <source>
        <dbReference type="Ensembl" id="ENSCHIP00000003618.1"/>
    </source>
</evidence>
<comment type="caution">
    <text evidence="13">Lacks conserved residue(s) required for the propagation of feature annotation.</text>
</comment>
<feature type="transmembrane region" description="Helical" evidence="14">
    <location>
        <begin position="601"/>
        <end position="624"/>
    </location>
</feature>
<keyword evidence="3" id="KW-0433">Leucine-rich repeat</keyword>
<dbReference type="GO" id="GO:0005886">
    <property type="term" value="C:plasma membrane"/>
    <property type="evidence" value="ECO:0007669"/>
    <property type="project" value="UniProtKB-SubCell"/>
</dbReference>
<evidence type="ECO:0000256" key="2">
    <source>
        <dbReference type="ARBA" id="ARBA00022475"/>
    </source>
</evidence>
<dbReference type="PROSITE" id="PS50262">
    <property type="entry name" value="G_PROTEIN_RECEP_F1_2"/>
    <property type="match status" value="1"/>
</dbReference>
<dbReference type="InterPro" id="IPR036055">
    <property type="entry name" value="LDL_receptor-like_sf"/>
</dbReference>
<feature type="transmembrane region" description="Helical" evidence="14">
    <location>
        <begin position="504"/>
        <end position="523"/>
    </location>
</feature>
<dbReference type="AlphaFoldDB" id="A0A452DUV5"/>
<keyword evidence="9 13" id="KW-1015">Disulfide bond</keyword>
<evidence type="ECO:0000256" key="4">
    <source>
        <dbReference type="ARBA" id="ARBA00022692"/>
    </source>
</evidence>
<dbReference type="SMART" id="SM00369">
    <property type="entry name" value="LRR_TYP"/>
    <property type="match status" value="9"/>
</dbReference>
<dbReference type="EMBL" id="LWLT01000013">
    <property type="status" value="NOT_ANNOTATED_CDS"/>
    <property type="molecule type" value="Genomic_DNA"/>
</dbReference>
<evidence type="ECO:0000256" key="8">
    <source>
        <dbReference type="ARBA" id="ARBA00023136"/>
    </source>
</evidence>
<evidence type="ECO:0000256" key="10">
    <source>
        <dbReference type="ARBA" id="ARBA00023170"/>
    </source>
</evidence>
<proteinExistence type="predicted"/>
<dbReference type="PROSITE" id="PS01209">
    <property type="entry name" value="LDLRA_1"/>
    <property type="match status" value="1"/>
</dbReference>
<dbReference type="InterPro" id="IPR017452">
    <property type="entry name" value="GPCR_Rhodpsn_7TM"/>
</dbReference>
<dbReference type="SUPFAM" id="SSF57424">
    <property type="entry name" value="LDL receptor-like module"/>
    <property type="match status" value="1"/>
</dbReference>
<keyword evidence="17" id="KW-1185">Reference proteome</keyword>
<evidence type="ECO:0000259" key="15">
    <source>
        <dbReference type="PROSITE" id="PS50262"/>
    </source>
</evidence>
<dbReference type="FunFam" id="1.20.1070.10:FF:000023">
    <property type="entry name" value="Relaxin family peptide receptor 1"/>
    <property type="match status" value="1"/>
</dbReference>
<keyword evidence="10" id="KW-0675">Receptor</keyword>
<dbReference type="Gene3D" id="3.80.10.10">
    <property type="entry name" value="Ribonuclease Inhibitor"/>
    <property type="match status" value="2"/>
</dbReference>
<dbReference type="InterPro" id="IPR032675">
    <property type="entry name" value="LRR_dom_sf"/>
</dbReference>
<dbReference type="InterPro" id="IPR003591">
    <property type="entry name" value="Leu-rich_rpt_typical-subtyp"/>
</dbReference>
<dbReference type="SUPFAM" id="SSF52058">
    <property type="entry name" value="L domain-like"/>
    <property type="match status" value="1"/>
</dbReference>
<reference evidence="16" key="3">
    <citation type="submission" date="2025-09" db="UniProtKB">
        <authorList>
            <consortium name="Ensembl"/>
        </authorList>
    </citation>
    <scope>IDENTIFICATION</scope>
</reference>
<dbReference type="InterPro" id="IPR000276">
    <property type="entry name" value="GPCR_Rhodpsn"/>
</dbReference>
<dbReference type="Gene3D" id="4.10.400.10">
    <property type="entry name" value="Low-density Lipoprotein Receptor"/>
    <property type="match status" value="1"/>
</dbReference>
<evidence type="ECO:0000256" key="6">
    <source>
        <dbReference type="ARBA" id="ARBA00022989"/>
    </source>
</evidence>
<reference evidence="16" key="2">
    <citation type="submission" date="2025-08" db="UniProtKB">
        <authorList>
            <consortium name="Ensembl"/>
        </authorList>
    </citation>
    <scope>IDENTIFICATION</scope>
</reference>
<keyword evidence="2" id="KW-1003">Cell membrane</keyword>
<comment type="subcellular location">
    <subcellularLocation>
        <location evidence="1">Cell membrane</location>
        <topology evidence="1">Multi-pass membrane protein</topology>
    </subcellularLocation>
</comment>
<dbReference type="InterPro" id="IPR023415">
    <property type="entry name" value="LDLR_class-A_CS"/>
</dbReference>
<evidence type="ECO:0000256" key="9">
    <source>
        <dbReference type="ARBA" id="ARBA00023157"/>
    </source>
</evidence>
<dbReference type="InterPro" id="IPR001611">
    <property type="entry name" value="Leu-rich_rpt"/>
</dbReference>
<dbReference type="PROSITE" id="PS50068">
    <property type="entry name" value="LDLRA_2"/>
    <property type="match status" value="1"/>
</dbReference>
<dbReference type="PANTHER" id="PTHR24372">
    <property type="entry name" value="GLYCOPROTEIN HORMONE RECEPTOR"/>
    <property type="match status" value="1"/>
</dbReference>
<dbReference type="PANTHER" id="PTHR24372:SF72">
    <property type="entry name" value="RELAXIN RECEPTOR 2"/>
    <property type="match status" value="1"/>
</dbReference>
<feature type="transmembrane region" description="Helical" evidence="14">
    <location>
        <begin position="419"/>
        <end position="443"/>
    </location>
</feature>
<name>A0A452DUV5_CAPHI</name>
<dbReference type="Pfam" id="PF00057">
    <property type="entry name" value="Ldl_recept_a"/>
    <property type="match status" value="1"/>
</dbReference>
<dbReference type="FunFam" id="3.80.10.10:FF:000207">
    <property type="entry name" value="Relaxin family peptide receptor 2"/>
    <property type="match status" value="1"/>
</dbReference>
<evidence type="ECO:0000256" key="5">
    <source>
        <dbReference type="ARBA" id="ARBA00022737"/>
    </source>
</evidence>
<evidence type="ECO:0000256" key="12">
    <source>
        <dbReference type="ARBA" id="ARBA00023224"/>
    </source>
</evidence>
<evidence type="ECO:0000256" key="14">
    <source>
        <dbReference type="SAM" id="Phobius"/>
    </source>
</evidence>
<dbReference type="Gene3D" id="1.20.1070.10">
    <property type="entry name" value="Rhodopsin 7-helix transmembrane proteins"/>
    <property type="match status" value="1"/>
</dbReference>
<protein>
    <submittedName>
        <fullName evidence="16">Relaxin family peptide receptor 2</fullName>
    </submittedName>
</protein>
<feature type="transmembrane region" description="Helical" evidence="14">
    <location>
        <begin position="385"/>
        <end position="407"/>
    </location>
</feature>
<keyword evidence="8 14" id="KW-0472">Membrane</keyword>
<reference evidence="16 17" key="1">
    <citation type="submission" date="2016-04" db="EMBL/GenBank/DDBJ databases">
        <title>Polished mammalian reference genomes with single-molecule sequencing and chromosome conformation capture applied to the Capra hircus genome.</title>
        <authorList>
            <person name="Bickhart D.M."/>
            <person name="Koren S."/>
            <person name="Rosen B."/>
            <person name="Hastie A."/>
            <person name="Liachko I."/>
            <person name="Sullivan S.T."/>
            <person name="Burton J."/>
            <person name="Sayre B.L."/>
            <person name="Huson H.J."/>
            <person name="Lee J."/>
            <person name="Lam E."/>
            <person name="Kelley C.M."/>
            <person name="Hutchison J.L."/>
            <person name="Zhou Y."/>
            <person name="Sun J."/>
            <person name="Crisa A."/>
            <person name="Schwartz J.C."/>
            <person name="Hammond J.A."/>
            <person name="Schroeder S.G."/>
            <person name="Liu G.E."/>
            <person name="Dunham M."/>
            <person name="Shendure J."/>
            <person name="Sonstegard T.S."/>
            <person name="Phillippy A.M."/>
            <person name="Van Tassell C.P."/>
            <person name="Smith T.P."/>
        </authorList>
    </citation>
    <scope>NUCLEOTIDE SEQUENCE [LARGE SCALE GENOMIC DNA]</scope>
</reference>
<dbReference type="Pfam" id="PF13855">
    <property type="entry name" value="LRR_8"/>
    <property type="match status" value="2"/>
</dbReference>
<dbReference type="GO" id="GO:0007189">
    <property type="term" value="P:adenylate cyclase-activating G protein-coupled receptor signaling pathway"/>
    <property type="evidence" value="ECO:0007669"/>
    <property type="project" value="TreeGrafter"/>
</dbReference>
<gene>
    <name evidence="16" type="primary">RXFP2</name>
</gene>
<keyword evidence="7" id="KW-0297">G-protein coupled receptor</keyword>
<dbReference type="Bgee" id="ENSCHIG00000007689">
    <property type="expression patterns" value="Expressed in ovary and 1 other cell type or tissue"/>
</dbReference>
<keyword evidence="5" id="KW-0677">Repeat</keyword>
<organism evidence="16 17">
    <name type="scientific">Capra hircus</name>
    <name type="common">Goat</name>
    <dbReference type="NCBI Taxonomy" id="9925"/>
    <lineage>
        <taxon>Eukaryota</taxon>
        <taxon>Metazoa</taxon>
        <taxon>Chordata</taxon>
        <taxon>Craniata</taxon>
        <taxon>Vertebrata</taxon>
        <taxon>Euteleostomi</taxon>
        <taxon>Mammalia</taxon>
        <taxon>Eutheria</taxon>
        <taxon>Laurasiatheria</taxon>
        <taxon>Artiodactyla</taxon>
        <taxon>Ruminantia</taxon>
        <taxon>Pecora</taxon>
        <taxon>Bovidae</taxon>
        <taxon>Caprinae</taxon>
        <taxon>Capra</taxon>
    </lineage>
</organism>
<dbReference type="GO" id="GO:0008528">
    <property type="term" value="F:G protein-coupled peptide receptor activity"/>
    <property type="evidence" value="ECO:0007669"/>
    <property type="project" value="TreeGrafter"/>
</dbReference>
<dbReference type="PROSITE" id="PS51450">
    <property type="entry name" value="LRR"/>
    <property type="match status" value="1"/>
</dbReference>
<dbReference type="InterPro" id="IPR002172">
    <property type="entry name" value="LDrepeatLR_classA_rpt"/>
</dbReference>
<evidence type="ECO:0000256" key="7">
    <source>
        <dbReference type="ARBA" id="ARBA00023040"/>
    </source>
</evidence>
<dbReference type="PRINTS" id="PR01739">
    <property type="entry name" value="RELAXINR"/>
</dbReference>
<sequence length="719" mass="81574">VSSCTFFPYIVHFIPLTHLFYYALTEGSTITPLCPKGYFPCGNLSQCLPRAFHCDGVEDCGNGADEENCGDTSGWATIFGTVHGNANNVALTQECFLDQYPQRCMCKGTELECVNAGLKSVPMVSSNVTLLSLKKNNIHSLSDKVFIKYKELKKIFLQSNCITYISRKAFFGLHNLQILYLNHNCITTLRPGVFKDLHQLTWLILDDNPISRISQRLFTGLNSLFFLSMVNNNLQVLPKQMCAQMPQLNWMDLEGNGIKFLTNSTFLSCSSLTVLFLPRNQIGFVPEKTFSSLKNLGELNLSSNPLLYLHKSQFGSLKQLQSLDLERIEIPNINTRMFQPMRNLSYIYFKNFRYCSYAPHVRICMPLTDGISSFEDLLANNILRVFVWVIAFITCFGNLFVIGMRSFIKAENTTHATSIKILCCADCLMGVYLFFIGLCDLKYRGQYQKYALLWMESLQCRLLGFLAMLSTEVSVLLLTYLTLEKFLAVVFPFSNIRPGKWQTLAILICIWIVGFLIAVTPLWKEDYFGNFYGKNGVCFPLYYDQTEDIGSKGYSLGIFLGVNLLAFLIIVFSYTVMFCSIQKTALQTSEVRSHMGREVAVANRFFFIVVSEAICWIPVFVIKILSLSRVEIPGTITSWVVIFFLPVNSALNPILYTLTTSFFKDKLKQLLHKHRRKSIFKTKKKSVSTSIVWGDDSSALKLGALNKINLEDNIVKPVS</sequence>
<dbReference type="Ensembl" id="ENSCHIT00000010693.1">
    <property type="protein sequence ID" value="ENSCHIP00000003618.1"/>
    <property type="gene ID" value="ENSCHIG00000007689.1"/>
</dbReference>
<feature type="transmembrane region" description="Helical" evidence="14">
    <location>
        <begin position="558"/>
        <end position="581"/>
    </location>
</feature>
<dbReference type="FunFam" id="4.10.400.10:FF:000014">
    <property type="entry name" value="Relaxin family peptide receptor 1"/>
    <property type="match status" value="1"/>
</dbReference>
<feature type="domain" description="G-protein coupled receptors family 1 profile" evidence="15">
    <location>
        <begin position="397"/>
        <end position="656"/>
    </location>
</feature>
<evidence type="ECO:0000313" key="17">
    <source>
        <dbReference type="Proteomes" id="UP000291000"/>
    </source>
</evidence>
<dbReference type="SMART" id="SM00192">
    <property type="entry name" value="LDLa"/>
    <property type="match status" value="1"/>
</dbReference>
<keyword evidence="4 14" id="KW-0812">Transmembrane</keyword>
<dbReference type="CDD" id="cd00112">
    <property type="entry name" value="LDLa"/>
    <property type="match status" value="1"/>
</dbReference>
<keyword evidence="12" id="KW-0807">Transducer</keyword>
<dbReference type="Proteomes" id="UP000291000">
    <property type="component" value="Chromosome 12"/>
</dbReference>
<evidence type="ECO:0000256" key="11">
    <source>
        <dbReference type="ARBA" id="ARBA00023180"/>
    </source>
</evidence>
<dbReference type="InterPro" id="IPR008112">
    <property type="entry name" value="Relaxin_rcpt"/>
</dbReference>
<keyword evidence="11" id="KW-0325">Glycoprotein</keyword>
<dbReference type="PRINTS" id="PR00237">
    <property type="entry name" value="GPCRRHODOPSN"/>
</dbReference>
<dbReference type="Pfam" id="PF00001">
    <property type="entry name" value="7tm_1"/>
    <property type="match status" value="1"/>
</dbReference>
<dbReference type="GO" id="GO:0009755">
    <property type="term" value="P:hormone-mediated signaling pathway"/>
    <property type="evidence" value="ECO:0007669"/>
    <property type="project" value="TreeGrafter"/>
</dbReference>